<dbReference type="NCBIfam" id="TIGR00581">
    <property type="entry name" value="moaC"/>
    <property type="match status" value="1"/>
</dbReference>
<evidence type="ECO:0000256" key="4">
    <source>
        <dbReference type="ARBA" id="ARBA00023150"/>
    </source>
</evidence>
<dbReference type="InterPro" id="IPR036425">
    <property type="entry name" value="MoaB/Mog-like_dom_sf"/>
</dbReference>
<dbReference type="PIRSF" id="PIRSF036594">
    <property type="entry name" value="MoaC_MogA"/>
    <property type="match status" value="1"/>
</dbReference>
<dbReference type="Pfam" id="PF00994">
    <property type="entry name" value="MoCF_biosynth"/>
    <property type="match status" value="1"/>
</dbReference>
<dbReference type="RefSeq" id="WP_121170029.1">
    <property type="nucleotide sequence ID" value="NZ_RBIE01000001.1"/>
</dbReference>
<dbReference type="SUPFAM" id="SSF53218">
    <property type="entry name" value="Molybdenum cofactor biosynthesis proteins"/>
    <property type="match status" value="1"/>
</dbReference>
<dbReference type="Gene3D" id="3.40.980.10">
    <property type="entry name" value="MoaB/Mog-like domain"/>
    <property type="match status" value="1"/>
</dbReference>
<dbReference type="NCBIfam" id="NF002947">
    <property type="entry name" value="PRK03604.1"/>
    <property type="match status" value="1"/>
</dbReference>
<dbReference type="SUPFAM" id="SSF55040">
    <property type="entry name" value="Molybdenum cofactor biosynthesis protein C, MoaC"/>
    <property type="match status" value="1"/>
</dbReference>
<dbReference type="PANTHER" id="PTHR43764">
    <property type="entry name" value="MOLYBDENUM COFACTOR BIOSYNTHESIS"/>
    <property type="match status" value="1"/>
</dbReference>
<comment type="function">
    <text evidence="7">Catalyzes the adenylation of molybdopterin as part of the biosynthesis of the molybdenum-cofactor.</text>
</comment>
<proteinExistence type="predicted"/>
<dbReference type="UniPathway" id="UPA00344"/>
<keyword evidence="10" id="KW-1185">Reference proteome</keyword>
<organism evidence="9 10">
    <name type="scientific">Thermovibrio guaymasensis</name>
    <dbReference type="NCBI Taxonomy" id="240167"/>
    <lineage>
        <taxon>Bacteria</taxon>
        <taxon>Pseudomonadati</taxon>
        <taxon>Aquificota</taxon>
        <taxon>Aquificia</taxon>
        <taxon>Desulfurobacteriales</taxon>
        <taxon>Desulfurobacteriaceae</taxon>
        <taxon>Thermovibrio</taxon>
    </lineage>
</organism>
<comment type="catalytic activity">
    <reaction evidence="5">
        <text>molybdopterin + ATP + H(+) = adenylyl-molybdopterin + diphosphate</text>
        <dbReference type="Rhea" id="RHEA:31331"/>
        <dbReference type="ChEBI" id="CHEBI:15378"/>
        <dbReference type="ChEBI" id="CHEBI:30616"/>
        <dbReference type="ChEBI" id="CHEBI:33019"/>
        <dbReference type="ChEBI" id="CHEBI:58698"/>
        <dbReference type="ChEBI" id="CHEBI:62727"/>
        <dbReference type="EC" id="2.7.7.75"/>
    </reaction>
</comment>
<reference evidence="9 10" key="1">
    <citation type="submission" date="2018-10" db="EMBL/GenBank/DDBJ databases">
        <title>Genomic Encyclopedia of Type Strains, Phase IV (KMG-IV): sequencing the most valuable type-strain genomes for metagenomic binning, comparative biology and taxonomic classification.</title>
        <authorList>
            <person name="Goeker M."/>
        </authorList>
    </citation>
    <scope>NUCLEOTIDE SEQUENCE [LARGE SCALE GENOMIC DNA]</scope>
    <source>
        <strain evidence="9 10">DSM 15521</strain>
    </source>
</reference>
<evidence type="ECO:0000256" key="2">
    <source>
        <dbReference type="ARBA" id="ARBA00012509"/>
    </source>
</evidence>
<evidence type="ECO:0000256" key="7">
    <source>
        <dbReference type="ARBA" id="ARBA00058212"/>
    </source>
</evidence>
<sequence length="303" mass="33093">MKTADITYKFNNLRTAKAKGRIKLSPETVKLILEKKIPKGDVLSASQIAGIIGAKKTADIMPFCHPIPIDHIEVETKVGEDYVEVEAEVRGIWRTGYEVEAMNAVMMALLNIFDMCKAFDKNMVIEGVQVVSKSGGKSDWAEDLTGLTAAVITVSDSAARGDREDKSGPLAEEILKEFGAEVIGRKIVPDDVKEIQRAIREFEEKGANLIVTTGGTGFSERDVTPEATEPLLKKEMIGFEEAMRVLGVKFTPKAIMSRGKVGFLSPKCMVINLPGSRKAVEQNLRSFAPLIKHAFKMAQGGGH</sequence>
<dbReference type="Gene3D" id="3.30.70.640">
    <property type="entry name" value="Molybdopterin cofactor biosynthesis C (MoaC) domain"/>
    <property type="match status" value="1"/>
</dbReference>
<gene>
    <name evidence="9" type="ORF">C7457_0677</name>
</gene>
<accession>A0A420W926</accession>
<protein>
    <recommendedName>
        <fullName evidence="3">Molybdopterin adenylyltransferase</fullName>
        <ecNumber evidence="2">2.7.7.75</ecNumber>
    </recommendedName>
</protein>
<comment type="caution">
    <text evidence="9">The sequence shown here is derived from an EMBL/GenBank/DDBJ whole genome shotgun (WGS) entry which is preliminary data.</text>
</comment>
<dbReference type="Proteomes" id="UP000280881">
    <property type="component" value="Unassembled WGS sequence"/>
</dbReference>
<evidence type="ECO:0000256" key="6">
    <source>
        <dbReference type="ARBA" id="ARBA00055087"/>
    </source>
</evidence>
<evidence type="ECO:0000256" key="5">
    <source>
        <dbReference type="ARBA" id="ARBA00051131"/>
    </source>
</evidence>
<evidence type="ECO:0000256" key="3">
    <source>
        <dbReference type="ARBA" id="ARBA00013491"/>
    </source>
</evidence>
<dbReference type="GO" id="GO:0061598">
    <property type="term" value="F:molybdopterin adenylyltransferase activity"/>
    <property type="evidence" value="ECO:0007669"/>
    <property type="project" value="UniProtKB-EC"/>
</dbReference>
<evidence type="ECO:0000259" key="8">
    <source>
        <dbReference type="SMART" id="SM00852"/>
    </source>
</evidence>
<dbReference type="AlphaFoldDB" id="A0A420W926"/>
<dbReference type="PANTHER" id="PTHR43764:SF1">
    <property type="entry name" value="MOLYBDOPTERIN MOLYBDOTRANSFERASE"/>
    <property type="match status" value="1"/>
</dbReference>
<dbReference type="InterPro" id="IPR008284">
    <property type="entry name" value="MoCF_biosynth_CS"/>
</dbReference>
<evidence type="ECO:0000313" key="9">
    <source>
        <dbReference type="EMBL" id="RKQ63794.1"/>
    </source>
</evidence>
<dbReference type="InterPro" id="IPR001453">
    <property type="entry name" value="MoaB/Mog_dom"/>
</dbReference>
<dbReference type="InterPro" id="IPR023045">
    <property type="entry name" value="MoaC"/>
</dbReference>
<keyword evidence="4" id="KW-0501">Molybdenum cofactor biosynthesis</keyword>
<dbReference type="Pfam" id="PF01967">
    <property type="entry name" value="MoaC"/>
    <property type="match status" value="1"/>
</dbReference>
<evidence type="ECO:0000256" key="1">
    <source>
        <dbReference type="ARBA" id="ARBA00005046"/>
    </source>
</evidence>
<feature type="domain" description="MoaB/Mog" evidence="8">
    <location>
        <begin position="150"/>
        <end position="294"/>
    </location>
</feature>
<dbReference type="InterPro" id="IPR051920">
    <property type="entry name" value="MPT_Adenylyltrnsfr/MoaC-Rel"/>
</dbReference>
<dbReference type="InterPro" id="IPR012247">
    <property type="entry name" value="MoaC_MogA"/>
</dbReference>
<dbReference type="InterPro" id="IPR002820">
    <property type="entry name" value="Mopterin_CF_biosynth-C_dom"/>
</dbReference>
<dbReference type="NCBIfam" id="TIGR00177">
    <property type="entry name" value="molyb_syn"/>
    <property type="match status" value="1"/>
</dbReference>
<evidence type="ECO:0000313" key="10">
    <source>
        <dbReference type="Proteomes" id="UP000280881"/>
    </source>
</evidence>
<name>A0A420W926_9BACT</name>
<comment type="pathway">
    <text evidence="1">Cofactor biosynthesis; molybdopterin biosynthesis.</text>
</comment>
<dbReference type="EC" id="2.7.7.75" evidence="2"/>
<dbReference type="PROSITE" id="PS01078">
    <property type="entry name" value="MOCF_BIOSYNTHESIS_1"/>
    <property type="match status" value="1"/>
</dbReference>
<dbReference type="InterPro" id="IPR036522">
    <property type="entry name" value="MoaC_sf"/>
</dbReference>
<dbReference type="SMART" id="SM00852">
    <property type="entry name" value="MoCF_biosynth"/>
    <property type="match status" value="1"/>
</dbReference>
<dbReference type="GO" id="GO:0006777">
    <property type="term" value="P:Mo-molybdopterin cofactor biosynthetic process"/>
    <property type="evidence" value="ECO:0007669"/>
    <property type="project" value="UniProtKB-KW"/>
</dbReference>
<dbReference type="OrthoDB" id="9794429at2"/>
<dbReference type="EMBL" id="RBIE01000001">
    <property type="protein sequence ID" value="RKQ63794.1"/>
    <property type="molecule type" value="Genomic_DNA"/>
</dbReference>
<dbReference type="CDD" id="cd00886">
    <property type="entry name" value="MogA_MoaB"/>
    <property type="match status" value="1"/>
</dbReference>
<comment type="function">
    <text evidence="6">Catalyzes the conversion of (8S)-3',8-cyclo-7,8-dihydroguanosine 5'-triphosphate to cyclic pyranopterin monophosphate (cPMP).</text>
</comment>